<organism evidence="2 3">
    <name type="scientific">Euplotes crassus</name>
    <dbReference type="NCBI Taxonomy" id="5936"/>
    <lineage>
        <taxon>Eukaryota</taxon>
        <taxon>Sar</taxon>
        <taxon>Alveolata</taxon>
        <taxon>Ciliophora</taxon>
        <taxon>Intramacronucleata</taxon>
        <taxon>Spirotrichea</taxon>
        <taxon>Hypotrichia</taxon>
        <taxon>Euplotida</taxon>
        <taxon>Euplotidae</taxon>
        <taxon>Moneuplotes</taxon>
    </lineage>
</organism>
<sequence length="294" mass="33587">MEKGKLVLIGGGILALAGAGLLLYKYSSSSPSEEEAGPETKHAKEDSLGAGIIPKEDILKILKKNLGDYELCLATWYKVSLKMAPKNPEQVENFKQTVLTKIKDSIKLTDTTSIKEIGHSYDEFSRALDFYSEDSDISSLLVYIDDNIKRIQNNTKPELKLQEVDGIDEQKFLEFFKLSNKQFLWKMNQKVQEAKPLNKEKIKQIMQSLKPHQNKVKIWTHMELPVHPEMDTACFIKHYQAHIMISSSKVSEEITDIQSRASAKMKEIIRGDYKNEFDDEPLKEHLDHTRASLS</sequence>
<keyword evidence="1" id="KW-0472">Membrane</keyword>
<reference evidence="2" key="1">
    <citation type="submission" date="2023-07" db="EMBL/GenBank/DDBJ databases">
        <authorList>
            <consortium name="AG Swart"/>
            <person name="Singh M."/>
            <person name="Singh A."/>
            <person name="Seah K."/>
            <person name="Emmerich C."/>
        </authorList>
    </citation>
    <scope>NUCLEOTIDE SEQUENCE</scope>
    <source>
        <strain evidence="2">DP1</strain>
    </source>
</reference>
<keyword evidence="3" id="KW-1185">Reference proteome</keyword>
<feature type="transmembrane region" description="Helical" evidence="1">
    <location>
        <begin position="6"/>
        <end position="24"/>
    </location>
</feature>
<evidence type="ECO:0000313" key="2">
    <source>
        <dbReference type="EMBL" id="CAI2375682.1"/>
    </source>
</evidence>
<dbReference type="AlphaFoldDB" id="A0AAD2D0L7"/>
<evidence type="ECO:0000256" key="1">
    <source>
        <dbReference type="SAM" id="Phobius"/>
    </source>
</evidence>
<evidence type="ECO:0000313" key="3">
    <source>
        <dbReference type="Proteomes" id="UP001295684"/>
    </source>
</evidence>
<protein>
    <submittedName>
        <fullName evidence="2">Uncharacterized protein</fullName>
    </submittedName>
</protein>
<proteinExistence type="predicted"/>
<dbReference type="Proteomes" id="UP001295684">
    <property type="component" value="Unassembled WGS sequence"/>
</dbReference>
<accession>A0AAD2D0L7</accession>
<keyword evidence="1" id="KW-1133">Transmembrane helix</keyword>
<comment type="caution">
    <text evidence="2">The sequence shown here is derived from an EMBL/GenBank/DDBJ whole genome shotgun (WGS) entry which is preliminary data.</text>
</comment>
<keyword evidence="1" id="KW-0812">Transmembrane</keyword>
<dbReference type="EMBL" id="CAMPGE010017177">
    <property type="protein sequence ID" value="CAI2375682.1"/>
    <property type="molecule type" value="Genomic_DNA"/>
</dbReference>
<name>A0AAD2D0L7_EUPCR</name>
<gene>
    <name evidence="2" type="ORF">ECRASSUSDP1_LOCUS17046</name>
</gene>